<dbReference type="RefSeq" id="WP_244316327.1">
    <property type="nucleotide sequence ID" value="NZ_CP045298.1"/>
</dbReference>
<dbReference type="Pfam" id="PF00355">
    <property type="entry name" value="Rieske"/>
    <property type="match status" value="1"/>
</dbReference>
<proteinExistence type="predicted"/>
<evidence type="ECO:0000256" key="1">
    <source>
        <dbReference type="ARBA" id="ARBA00022714"/>
    </source>
</evidence>
<evidence type="ECO:0000256" key="2">
    <source>
        <dbReference type="ARBA" id="ARBA00022723"/>
    </source>
</evidence>
<dbReference type="SUPFAM" id="SSF55961">
    <property type="entry name" value="Bet v1-like"/>
    <property type="match status" value="1"/>
</dbReference>
<sequence length="410" mass="46358">MKDHILAKDWIAAIYSQDIGSEPVPVTILEERVVFFRTRDGVQAFKDLCIHRGAALSLGKVADDCIVCPYHGWKYDAEGKCVKIPQQPAGQTIPPKAKAVVYSCTEQYGIIWVKLDAGSGNEAPVPFYEEYEDPTFQTVHAKPYILHATAPRVVENFLDASHLAFVHDRLLGDSDFPEIPHYSVYWHENRYVSDEIAIYADADGSGNYATIYYTFEILRPMTARLKKVNYENKQILSMLFTALPHKERKTTVFALISRNYALDQSDEYFRDFQKRVIEQDAGIVALSAFCQAVKISFEEVAARRGLMLILSQWMNAEPVMMDVELTRMVEHICMHRNLSFLSMFSGAGHDTQVMQSVCPTALVFVPSRGGISHSPDEYTSTKELATGVSVLTDFLYVLAYDRGERFENVS</sequence>
<dbReference type="SUPFAM" id="SSF50022">
    <property type="entry name" value="ISP domain"/>
    <property type="match status" value="1"/>
</dbReference>
<reference evidence="7 8" key="1">
    <citation type="submission" date="2023-07" db="EMBL/GenBank/DDBJ databases">
        <title>Genomic Encyclopedia of Type Strains, Phase IV (KMG-IV): sequencing the most valuable type-strain genomes for metagenomic binning, comparative biology and taxonomic classification.</title>
        <authorList>
            <person name="Goeker M."/>
        </authorList>
    </citation>
    <scope>NUCLEOTIDE SEQUENCE [LARGE SCALE GENOMIC DNA]</scope>
    <source>
        <strain evidence="7 8">DSM 14914</strain>
    </source>
</reference>
<feature type="domain" description="Rieske" evidence="6">
    <location>
        <begin position="10"/>
        <end position="113"/>
    </location>
</feature>
<keyword evidence="1" id="KW-0001">2Fe-2S</keyword>
<dbReference type="InterPro" id="IPR044043">
    <property type="entry name" value="VanA_C_cat"/>
</dbReference>
<keyword evidence="4" id="KW-0408">Iron</keyword>
<evidence type="ECO:0000259" key="6">
    <source>
        <dbReference type="PROSITE" id="PS51296"/>
    </source>
</evidence>
<dbReference type="InterPro" id="IPR017941">
    <property type="entry name" value="Rieske_2Fe-2S"/>
</dbReference>
<evidence type="ECO:0000256" key="3">
    <source>
        <dbReference type="ARBA" id="ARBA00023002"/>
    </source>
</evidence>
<keyword evidence="5" id="KW-0411">Iron-sulfur</keyword>
<comment type="caution">
    <text evidence="7">The sequence shown here is derived from an EMBL/GenBank/DDBJ whole genome shotgun (WGS) entry which is preliminary data.</text>
</comment>
<dbReference type="InterPro" id="IPR036922">
    <property type="entry name" value="Rieske_2Fe-2S_sf"/>
</dbReference>
<dbReference type="Gene3D" id="3.90.380.10">
    <property type="entry name" value="Naphthalene 1,2-dioxygenase Alpha Subunit, Chain A, domain 1"/>
    <property type="match status" value="1"/>
</dbReference>
<dbReference type="EMBL" id="JAUSWA010000019">
    <property type="protein sequence ID" value="MDQ0495141.1"/>
    <property type="molecule type" value="Genomic_DNA"/>
</dbReference>
<evidence type="ECO:0000313" key="7">
    <source>
        <dbReference type="EMBL" id="MDQ0495141.1"/>
    </source>
</evidence>
<dbReference type="Pfam" id="PF19112">
    <property type="entry name" value="VanA_C"/>
    <property type="match status" value="1"/>
</dbReference>
<dbReference type="InterPro" id="IPR050584">
    <property type="entry name" value="Cholesterol_7-desaturase"/>
</dbReference>
<name>A0ABU0L0C3_9BACL</name>
<organism evidence="7 8">
    <name type="scientific">Paenibacillus brasilensis</name>
    <dbReference type="NCBI Taxonomy" id="128574"/>
    <lineage>
        <taxon>Bacteria</taxon>
        <taxon>Bacillati</taxon>
        <taxon>Bacillota</taxon>
        <taxon>Bacilli</taxon>
        <taxon>Bacillales</taxon>
        <taxon>Paenibacillaceae</taxon>
        <taxon>Paenibacillus</taxon>
    </lineage>
</organism>
<protein>
    <submittedName>
        <fullName evidence="7">Phenylpropionate dioxygenase-like ring-hydroxylating dioxygenase large terminal subunit</fullName>
    </submittedName>
</protein>
<dbReference type="PANTHER" id="PTHR21266">
    <property type="entry name" value="IRON-SULFUR DOMAIN CONTAINING PROTEIN"/>
    <property type="match status" value="1"/>
</dbReference>
<dbReference type="PANTHER" id="PTHR21266:SF60">
    <property type="entry name" value="3-KETOSTEROID-9-ALPHA-MONOOXYGENASE, OXYGENASE COMPONENT"/>
    <property type="match status" value="1"/>
</dbReference>
<dbReference type="PROSITE" id="PS51296">
    <property type="entry name" value="RIESKE"/>
    <property type="match status" value="1"/>
</dbReference>
<keyword evidence="2" id="KW-0479">Metal-binding</keyword>
<dbReference type="SUPFAM" id="SSF53187">
    <property type="entry name" value="Zn-dependent exopeptidases"/>
    <property type="match status" value="1"/>
</dbReference>
<dbReference type="Proteomes" id="UP001242811">
    <property type="component" value="Unassembled WGS sequence"/>
</dbReference>
<keyword evidence="8" id="KW-1185">Reference proteome</keyword>
<accession>A0ABU0L0C3</accession>
<dbReference type="Gene3D" id="3.40.630.10">
    <property type="entry name" value="Zn peptidases"/>
    <property type="match status" value="1"/>
</dbReference>
<dbReference type="InterPro" id="IPR015881">
    <property type="entry name" value="ARHD_Rieske_2Fe_2S"/>
</dbReference>
<evidence type="ECO:0000256" key="5">
    <source>
        <dbReference type="ARBA" id="ARBA00023014"/>
    </source>
</evidence>
<gene>
    <name evidence="7" type="ORF">QOZ95_003319</name>
</gene>
<evidence type="ECO:0000313" key="8">
    <source>
        <dbReference type="Proteomes" id="UP001242811"/>
    </source>
</evidence>
<dbReference type="PROSITE" id="PS00570">
    <property type="entry name" value="RING_HYDROXYL_ALPHA"/>
    <property type="match status" value="1"/>
</dbReference>
<evidence type="ECO:0000256" key="4">
    <source>
        <dbReference type="ARBA" id="ARBA00023004"/>
    </source>
</evidence>
<dbReference type="Gene3D" id="2.102.10.10">
    <property type="entry name" value="Rieske [2Fe-2S] iron-sulphur domain"/>
    <property type="match status" value="1"/>
</dbReference>
<keyword evidence="3" id="KW-0560">Oxidoreductase</keyword>